<dbReference type="PANTHER" id="PTHR33240:SF15">
    <property type="entry name" value="GAG-PRO-LIKE PROTEIN"/>
    <property type="match status" value="1"/>
</dbReference>
<protein>
    <submittedName>
        <fullName evidence="1">Uncharacterized protein</fullName>
    </submittedName>
</protein>
<comment type="caution">
    <text evidence="1">The sequence shown here is derived from an EMBL/GenBank/DDBJ whole genome shotgun (WGS) entry which is preliminary data.</text>
</comment>
<dbReference type="PANTHER" id="PTHR33240">
    <property type="entry name" value="OS08G0508500 PROTEIN"/>
    <property type="match status" value="1"/>
</dbReference>
<dbReference type="EMBL" id="JACGWL010000907">
    <property type="protein sequence ID" value="KAK4381313.1"/>
    <property type="molecule type" value="Genomic_DNA"/>
</dbReference>
<dbReference type="AlphaFoldDB" id="A0AAE1T2E9"/>
<organism evidence="1 2">
    <name type="scientific">Sesamum angolense</name>
    <dbReference type="NCBI Taxonomy" id="2727404"/>
    <lineage>
        <taxon>Eukaryota</taxon>
        <taxon>Viridiplantae</taxon>
        <taxon>Streptophyta</taxon>
        <taxon>Embryophyta</taxon>
        <taxon>Tracheophyta</taxon>
        <taxon>Spermatophyta</taxon>
        <taxon>Magnoliopsida</taxon>
        <taxon>eudicotyledons</taxon>
        <taxon>Gunneridae</taxon>
        <taxon>Pentapetalae</taxon>
        <taxon>asterids</taxon>
        <taxon>lamiids</taxon>
        <taxon>Lamiales</taxon>
        <taxon>Pedaliaceae</taxon>
        <taxon>Sesamum</taxon>
    </lineage>
</organism>
<proteinExistence type="predicted"/>
<dbReference type="Gene3D" id="2.40.70.10">
    <property type="entry name" value="Acid Proteases"/>
    <property type="match status" value="1"/>
</dbReference>
<dbReference type="Proteomes" id="UP001289374">
    <property type="component" value="Unassembled WGS sequence"/>
</dbReference>
<reference evidence="1" key="1">
    <citation type="submission" date="2020-06" db="EMBL/GenBank/DDBJ databases">
        <authorList>
            <person name="Li T."/>
            <person name="Hu X."/>
            <person name="Zhang T."/>
            <person name="Song X."/>
            <person name="Zhang H."/>
            <person name="Dai N."/>
            <person name="Sheng W."/>
            <person name="Hou X."/>
            <person name="Wei L."/>
        </authorList>
    </citation>
    <scope>NUCLEOTIDE SEQUENCE</scope>
    <source>
        <strain evidence="1">K16</strain>
        <tissue evidence="1">Leaf</tissue>
    </source>
</reference>
<dbReference type="CDD" id="cd00303">
    <property type="entry name" value="retropepsin_like"/>
    <property type="match status" value="1"/>
</dbReference>
<reference evidence="1" key="2">
    <citation type="journal article" date="2024" name="Plant">
        <title>Genomic evolution and insights into agronomic trait innovations of Sesamum species.</title>
        <authorList>
            <person name="Miao H."/>
            <person name="Wang L."/>
            <person name="Qu L."/>
            <person name="Liu H."/>
            <person name="Sun Y."/>
            <person name="Le M."/>
            <person name="Wang Q."/>
            <person name="Wei S."/>
            <person name="Zheng Y."/>
            <person name="Lin W."/>
            <person name="Duan Y."/>
            <person name="Cao H."/>
            <person name="Xiong S."/>
            <person name="Wang X."/>
            <person name="Wei L."/>
            <person name="Li C."/>
            <person name="Ma Q."/>
            <person name="Ju M."/>
            <person name="Zhao R."/>
            <person name="Li G."/>
            <person name="Mu C."/>
            <person name="Tian Q."/>
            <person name="Mei H."/>
            <person name="Zhang T."/>
            <person name="Gao T."/>
            <person name="Zhang H."/>
        </authorList>
    </citation>
    <scope>NUCLEOTIDE SEQUENCE</scope>
    <source>
        <strain evidence="1">K16</strain>
    </source>
</reference>
<keyword evidence="2" id="KW-1185">Reference proteome</keyword>
<gene>
    <name evidence="1" type="ORF">Sango_2979800</name>
</gene>
<evidence type="ECO:0000313" key="1">
    <source>
        <dbReference type="EMBL" id="KAK4381313.1"/>
    </source>
</evidence>
<dbReference type="InterPro" id="IPR021109">
    <property type="entry name" value="Peptidase_aspartic_dom_sf"/>
</dbReference>
<name>A0AAE1T2E9_9LAMI</name>
<sequence>MSVSPQLLFSNPNECISTITFTYEDLLLGSKPHNRPLLMVGYAREQKVNKILIDGGSTVNILPLRTLKELGIPMDELSNRRFMIQDFNQGGQTTIGVVRMELLMDDMVSTALFHIIDTKTSCS</sequence>
<accession>A0AAE1T2E9</accession>
<evidence type="ECO:0000313" key="2">
    <source>
        <dbReference type="Proteomes" id="UP001289374"/>
    </source>
</evidence>